<accession>A0ABY9XHL7</accession>
<gene>
    <name evidence="4" type="ORF">QL112_020515</name>
</gene>
<keyword evidence="1" id="KW-0808">Transferase</keyword>
<dbReference type="RefSeq" id="WP_189759453.1">
    <property type="nucleotide sequence ID" value="NZ_CAWPOQ010000201.1"/>
</dbReference>
<reference evidence="4 5" key="1">
    <citation type="journal article" date="2023" name="Access Microbiol">
        <title>The genome of a steinernematid-associated Pseudomonas piscis bacterium encodes the biosynthesis of insect toxins.</title>
        <authorList>
            <person name="Awori R.M."/>
            <person name="Hendre P."/>
            <person name="Amugune N.O."/>
        </authorList>
    </citation>
    <scope>NUCLEOTIDE SEQUENCE [LARGE SCALE GENOMIC DNA]</scope>
    <source>
        <strain evidence="4 5">97</strain>
    </source>
</reference>
<proteinExistence type="predicted"/>
<dbReference type="Pfam" id="PF13439">
    <property type="entry name" value="Glyco_transf_4"/>
    <property type="match status" value="1"/>
</dbReference>
<evidence type="ECO:0000313" key="5">
    <source>
        <dbReference type="Proteomes" id="UP001300348"/>
    </source>
</evidence>
<dbReference type="SUPFAM" id="SSF53756">
    <property type="entry name" value="UDP-Glycosyltransferase/glycogen phosphorylase"/>
    <property type="match status" value="1"/>
</dbReference>
<protein>
    <submittedName>
        <fullName evidence="4">Glycosyltransferase family 4 protein</fullName>
    </submittedName>
</protein>
<evidence type="ECO:0000313" key="4">
    <source>
        <dbReference type="EMBL" id="WNH02093.1"/>
    </source>
</evidence>
<dbReference type="CDD" id="cd03794">
    <property type="entry name" value="GT4_WbuB-like"/>
    <property type="match status" value="1"/>
</dbReference>
<keyword evidence="5" id="KW-1185">Reference proteome</keyword>
<sequence>MKVAHLTSVHSRYDTRIFFKECVSLNMAGYEVYLIVADGKKNEFIEGINILDIGKHRGRIKRIFYSTKRIYKKAIEINADVYHLHDPELIPIGLKLLRKNKFVIFDAHEDVPKQLLDKPYLNKYILKIISKIFSVYEQKAISKFSGVIAATPIIRDKFLLFNSKTIDIKNYPILSELHDKKNNWNNKKNQICYVGGISKIRGISEIVRSMSYVLAQDTKLKLVGYFPENKFKEKIKKVNGWNRVDESGFVSRKEIKKILDESLLGLVILHPTNSYLESMPIKMFEYMLAGIPIIASNFPLWNEFIEKNKCGLCVDPLDPHEIAKSIDYLLSNKKLSEEMGNNGMRLIKEELNWENESKKLIEFYKKITI</sequence>
<evidence type="ECO:0000259" key="2">
    <source>
        <dbReference type="Pfam" id="PF00534"/>
    </source>
</evidence>
<dbReference type="InterPro" id="IPR001296">
    <property type="entry name" value="Glyco_trans_1"/>
</dbReference>
<evidence type="ECO:0000259" key="3">
    <source>
        <dbReference type="Pfam" id="PF13439"/>
    </source>
</evidence>
<feature type="domain" description="Glycosyl transferase family 1" evidence="2">
    <location>
        <begin position="177"/>
        <end position="343"/>
    </location>
</feature>
<dbReference type="GeneID" id="88857993"/>
<evidence type="ECO:0000256" key="1">
    <source>
        <dbReference type="ARBA" id="ARBA00022679"/>
    </source>
</evidence>
<dbReference type="PANTHER" id="PTHR46401">
    <property type="entry name" value="GLYCOSYLTRANSFERASE WBBK-RELATED"/>
    <property type="match status" value="1"/>
</dbReference>
<organism evidence="4 5">
    <name type="scientific">Xenorhabdus griffiniae</name>
    <dbReference type="NCBI Taxonomy" id="351672"/>
    <lineage>
        <taxon>Bacteria</taxon>
        <taxon>Pseudomonadati</taxon>
        <taxon>Pseudomonadota</taxon>
        <taxon>Gammaproteobacteria</taxon>
        <taxon>Enterobacterales</taxon>
        <taxon>Morganellaceae</taxon>
        <taxon>Xenorhabdus</taxon>
    </lineage>
</organism>
<dbReference type="InterPro" id="IPR028098">
    <property type="entry name" value="Glyco_trans_4-like_N"/>
</dbReference>
<dbReference type="Gene3D" id="3.40.50.2000">
    <property type="entry name" value="Glycogen Phosphorylase B"/>
    <property type="match status" value="2"/>
</dbReference>
<dbReference type="Proteomes" id="UP001300348">
    <property type="component" value="Chromosome"/>
</dbReference>
<dbReference type="PANTHER" id="PTHR46401:SF2">
    <property type="entry name" value="GLYCOSYLTRANSFERASE WBBK-RELATED"/>
    <property type="match status" value="1"/>
</dbReference>
<feature type="domain" description="Glycosyltransferase subfamily 4-like N-terminal" evidence="3">
    <location>
        <begin position="25"/>
        <end position="158"/>
    </location>
</feature>
<dbReference type="EMBL" id="CP133647">
    <property type="protein sequence ID" value="WNH02093.1"/>
    <property type="molecule type" value="Genomic_DNA"/>
</dbReference>
<dbReference type="Pfam" id="PF00534">
    <property type="entry name" value="Glycos_transf_1"/>
    <property type="match status" value="1"/>
</dbReference>
<name>A0ABY9XHL7_9GAMM</name>